<feature type="compositionally biased region" description="Basic residues" evidence="5">
    <location>
        <begin position="191"/>
        <end position="205"/>
    </location>
</feature>
<keyword evidence="8" id="KW-1185">Reference proteome</keyword>
<protein>
    <submittedName>
        <fullName evidence="7">TetR family transcriptional regulator</fullName>
    </submittedName>
</protein>
<dbReference type="PANTHER" id="PTHR30055">
    <property type="entry name" value="HTH-TYPE TRANSCRIPTIONAL REGULATOR RUTR"/>
    <property type="match status" value="1"/>
</dbReference>
<evidence type="ECO:0000313" key="8">
    <source>
        <dbReference type="Proteomes" id="UP000051913"/>
    </source>
</evidence>
<dbReference type="SUPFAM" id="SSF48498">
    <property type="entry name" value="Tetracyclin repressor-like, C-terminal domain"/>
    <property type="match status" value="1"/>
</dbReference>
<dbReference type="InterPro" id="IPR050109">
    <property type="entry name" value="HTH-type_TetR-like_transc_reg"/>
</dbReference>
<evidence type="ECO:0000259" key="6">
    <source>
        <dbReference type="PROSITE" id="PS50977"/>
    </source>
</evidence>
<feature type="region of interest" description="Disordered" evidence="5">
    <location>
        <begin position="184"/>
        <end position="205"/>
    </location>
</feature>
<dbReference type="InterPro" id="IPR001647">
    <property type="entry name" value="HTH_TetR"/>
</dbReference>
<evidence type="ECO:0000313" key="7">
    <source>
        <dbReference type="EMBL" id="KRR13802.1"/>
    </source>
</evidence>
<dbReference type="RefSeq" id="WP_057848522.1">
    <property type="nucleotide sequence ID" value="NZ_LLXX01000015.1"/>
</dbReference>
<dbReference type="GO" id="GO:0000976">
    <property type="term" value="F:transcription cis-regulatory region binding"/>
    <property type="evidence" value="ECO:0007669"/>
    <property type="project" value="TreeGrafter"/>
</dbReference>
<dbReference type="Gene3D" id="1.10.357.10">
    <property type="entry name" value="Tetracycline Repressor, domain 2"/>
    <property type="match status" value="1"/>
</dbReference>
<evidence type="ECO:0000256" key="1">
    <source>
        <dbReference type="ARBA" id="ARBA00023015"/>
    </source>
</evidence>
<dbReference type="InterPro" id="IPR009057">
    <property type="entry name" value="Homeodomain-like_sf"/>
</dbReference>
<gene>
    <name evidence="7" type="ORF">CP49_22935</name>
</gene>
<dbReference type="STRING" id="1518501.CQ10_08615"/>
<proteinExistence type="predicted"/>
<dbReference type="Proteomes" id="UP000051913">
    <property type="component" value="Unassembled WGS sequence"/>
</dbReference>
<dbReference type="AlphaFoldDB" id="A0A0R3KA94"/>
<dbReference type="FunFam" id="1.10.10.60:FF:000141">
    <property type="entry name" value="TetR family transcriptional regulator"/>
    <property type="match status" value="1"/>
</dbReference>
<feature type="DNA-binding region" description="H-T-H motif" evidence="4">
    <location>
        <begin position="31"/>
        <end position="50"/>
    </location>
</feature>
<evidence type="ECO:0000256" key="5">
    <source>
        <dbReference type="SAM" id="MobiDB-lite"/>
    </source>
</evidence>
<dbReference type="PROSITE" id="PS50977">
    <property type="entry name" value="HTH_TETR_2"/>
    <property type="match status" value="1"/>
</dbReference>
<keyword evidence="1" id="KW-0805">Transcription regulation</keyword>
<evidence type="ECO:0000256" key="4">
    <source>
        <dbReference type="PROSITE-ProRule" id="PRU00335"/>
    </source>
</evidence>
<sequence length="205" mass="22579">MATLPAKPDMKDRILETADRLFYLQGIRAVGVDTIAAEIGISKRTLYNHFPSKDALISAYLARRFVAPRPSDKSPVEQILGTFDSLERRFSAKDFRGCPFVNAVAELGEDRSVRKIAVAFKESRRLWFRDLLAQLGIAEAEALATQLALLVDGSIAQDLVRNDPAMARAAKEAATVLLKNAGVKVGAADRQKKRTAKKRRPRSAS</sequence>
<evidence type="ECO:0000256" key="2">
    <source>
        <dbReference type="ARBA" id="ARBA00023125"/>
    </source>
</evidence>
<evidence type="ECO:0000256" key="3">
    <source>
        <dbReference type="ARBA" id="ARBA00023163"/>
    </source>
</evidence>
<keyword evidence="3" id="KW-0804">Transcription</keyword>
<dbReference type="EMBL" id="LLXX01000015">
    <property type="protein sequence ID" value="KRR13802.1"/>
    <property type="molecule type" value="Genomic_DNA"/>
</dbReference>
<dbReference type="PANTHER" id="PTHR30055:SF200">
    <property type="entry name" value="HTH-TYPE TRANSCRIPTIONAL REPRESSOR BDCR"/>
    <property type="match status" value="1"/>
</dbReference>
<dbReference type="Pfam" id="PF00440">
    <property type="entry name" value="TetR_N"/>
    <property type="match status" value="1"/>
</dbReference>
<dbReference type="InterPro" id="IPR036271">
    <property type="entry name" value="Tet_transcr_reg_TetR-rel_C_sf"/>
</dbReference>
<dbReference type="PRINTS" id="PR00455">
    <property type="entry name" value="HTHTETR"/>
</dbReference>
<keyword evidence="2 4" id="KW-0238">DNA-binding</keyword>
<organism evidence="7 8">
    <name type="scientific">Bradyrhizobium valentinum</name>
    <dbReference type="NCBI Taxonomy" id="1518501"/>
    <lineage>
        <taxon>Bacteria</taxon>
        <taxon>Pseudomonadati</taxon>
        <taxon>Pseudomonadota</taxon>
        <taxon>Alphaproteobacteria</taxon>
        <taxon>Hyphomicrobiales</taxon>
        <taxon>Nitrobacteraceae</taxon>
        <taxon>Bradyrhizobium</taxon>
    </lineage>
</organism>
<accession>A0A0R3KA94</accession>
<name>A0A0R3KA94_9BRAD</name>
<dbReference type="GO" id="GO:0003700">
    <property type="term" value="F:DNA-binding transcription factor activity"/>
    <property type="evidence" value="ECO:0007669"/>
    <property type="project" value="TreeGrafter"/>
</dbReference>
<reference evidence="7 8" key="1">
    <citation type="submission" date="2014-03" db="EMBL/GenBank/DDBJ databases">
        <title>Bradyrhizobium valentinum sp. nov., isolated from effective nodules of Lupinus mariae-josephae, a lupine endemic of basic-lime soils in Eastern Spain.</title>
        <authorList>
            <person name="Duran D."/>
            <person name="Rey L."/>
            <person name="Navarro A."/>
            <person name="Busquets A."/>
            <person name="Imperial J."/>
            <person name="Ruiz-Argueso T."/>
        </authorList>
    </citation>
    <scope>NUCLEOTIDE SEQUENCE [LARGE SCALE GENOMIC DNA]</scope>
    <source>
        <strain evidence="7 8">LmjM3</strain>
    </source>
</reference>
<feature type="domain" description="HTH tetR-type" evidence="6">
    <location>
        <begin position="8"/>
        <end position="68"/>
    </location>
</feature>
<comment type="caution">
    <text evidence="7">The sequence shown here is derived from an EMBL/GenBank/DDBJ whole genome shotgun (WGS) entry which is preliminary data.</text>
</comment>
<dbReference type="SUPFAM" id="SSF46689">
    <property type="entry name" value="Homeodomain-like"/>
    <property type="match status" value="1"/>
</dbReference>